<evidence type="ECO:0000259" key="1">
    <source>
        <dbReference type="PROSITE" id="PS50830"/>
    </source>
</evidence>
<dbReference type="InterPro" id="IPR016071">
    <property type="entry name" value="Staphylococal_nuclease_OB-fold"/>
</dbReference>
<evidence type="ECO:0000313" key="2">
    <source>
        <dbReference type="EMBL" id="MBB5234493.1"/>
    </source>
</evidence>
<sequence length="129" mass="14256">MQLSPFPPDPGADRYVYDRLQVLRVVDGDTVVLRFPLPFNVLADLDVRLLGIDAPERVGASRAAGEAAKTYLAALLDSGDALRARSHKTDRYGRYLAELWLRRGGEWHNVSLLLLEAGHASPYDGGARR</sequence>
<dbReference type="GO" id="GO:0004519">
    <property type="term" value="F:endonuclease activity"/>
    <property type="evidence" value="ECO:0007669"/>
    <property type="project" value="UniProtKB-KW"/>
</dbReference>
<dbReference type="RefSeq" id="WP_184028379.1">
    <property type="nucleotide sequence ID" value="NZ_JACHFN010000006.1"/>
</dbReference>
<dbReference type="InterPro" id="IPR035437">
    <property type="entry name" value="SNase_OB-fold_sf"/>
</dbReference>
<keyword evidence="3" id="KW-1185">Reference proteome</keyword>
<comment type="caution">
    <text evidence="2">The sequence shown here is derived from an EMBL/GenBank/DDBJ whole genome shotgun (WGS) entry which is preliminary data.</text>
</comment>
<name>A0A7W8GFG0_9DEIO</name>
<accession>A0A7W8GFG0</accession>
<organism evidence="2 3">
    <name type="scientific">Deinococcus budaensis</name>
    <dbReference type="NCBI Taxonomy" id="1665626"/>
    <lineage>
        <taxon>Bacteria</taxon>
        <taxon>Thermotogati</taxon>
        <taxon>Deinococcota</taxon>
        <taxon>Deinococci</taxon>
        <taxon>Deinococcales</taxon>
        <taxon>Deinococcaceae</taxon>
        <taxon>Deinococcus</taxon>
    </lineage>
</organism>
<dbReference type="Pfam" id="PF00565">
    <property type="entry name" value="SNase"/>
    <property type="match status" value="1"/>
</dbReference>
<reference evidence="2 3" key="1">
    <citation type="submission" date="2020-08" db="EMBL/GenBank/DDBJ databases">
        <title>Genomic Encyclopedia of Type Strains, Phase IV (KMG-IV): sequencing the most valuable type-strain genomes for metagenomic binning, comparative biology and taxonomic classification.</title>
        <authorList>
            <person name="Goeker M."/>
        </authorList>
    </citation>
    <scope>NUCLEOTIDE SEQUENCE [LARGE SCALE GENOMIC DNA]</scope>
    <source>
        <strain evidence="2 3">DSM 101791</strain>
    </source>
</reference>
<evidence type="ECO:0000313" key="3">
    <source>
        <dbReference type="Proteomes" id="UP000525389"/>
    </source>
</evidence>
<dbReference type="Proteomes" id="UP000525389">
    <property type="component" value="Unassembled WGS sequence"/>
</dbReference>
<dbReference type="Gene3D" id="2.40.50.90">
    <property type="match status" value="1"/>
</dbReference>
<dbReference type="PROSITE" id="PS50830">
    <property type="entry name" value="TNASE_3"/>
    <property type="match status" value="1"/>
</dbReference>
<keyword evidence="2" id="KW-0255">Endonuclease</keyword>
<dbReference type="AlphaFoldDB" id="A0A7W8GFG0"/>
<proteinExistence type="predicted"/>
<keyword evidence="2" id="KW-0378">Hydrolase</keyword>
<dbReference type="SMART" id="SM00318">
    <property type="entry name" value="SNc"/>
    <property type="match status" value="1"/>
</dbReference>
<keyword evidence="2" id="KW-0540">Nuclease</keyword>
<dbReference type="EMBL" id="JACHFN010000006">
    <property type="protein sequence ID" value="MBB5234493.1"/>
    <property type="molecule type" value="Genomic_DNA"/>
</dbReference>
<protein>
    <submittedName>
        <fullName evidence="2">Endonuclease YncB(Thermonuclease family)</fullName>
    </submittedName>
</protein>
<feature type="domain" description="TNase-like" evidence="1">
    <location>
        <begin position="16"/>
        <end position="129"/>
    </location>
</feature>
<gene>
    <name evidence="2" type="ORF">HNQ09_001931</name>
</gene>
<dbReference type="SUPFAM" id="SSF50199">
    <property type="entry name" value="Staphylococcal nuclease"/>
    <property type="match status" value="1"/>
</dbReference>